<dbReference type="PATRIC" id="fig|87541.4.peg.662"/>
<dbReference type="AlphaFoldDB" id="A0A133Y225"/>
<name>A0A133Y225_9LACT</name>
<reference evidence="1 2" key="1">
    <citation type="submission" date="2016-01" db="EMBL/GenBank/DDBJ databases">
        <authorList>
            <person name="Oliw E.H."/>
        </authorList>
    </citation>
    <scope>NUCLEOTIDE SEQUENCE [LARGE SCALE GENOMIC DNA]</scope>
    <source>
        <strain evidence="1 2">KA00635</strain>
    </source>
</reference>
<dbReference type="Proteomes" id="UP000070422">
    <property type="component" value="Unassembled WGS sequence"/>
</dbReference>
<evidence type="ECO:0000313" key="1">
    <source>
        <dbReference type="EMBL" id="KXB37220.1"/>
    </source>
</evidence>
<evidence type="ECO:0000313" key="2">
    <source>
        <dbReference type="Proteomes" id="UP000070422"/>
    </source>
</evidence>
<sequence>MIMLADWHPDILEFIISKMQNPRILQFIKEKSTNDYIKQLVEEKLKFVFFYAKSNRDVPSNC</sequence>
<protein>
    <submittedName>
        <fullName evidence="1">Uncharacterized protein</fullName>
    </submittedName>
</protein>
<proteinExistence type="predicted"/>
<comment type="caution">
    <text evidence="1">The sequence shown here is derived from an EMBL/GenBank/DDBJ whole genome shotgun (WGS) entry which is preliminary data.</text>
</comment>
<dbReference type="EMBL" id="LSCQ01000031">
    <property type="protein sequence ID" value="KXB37220.1"/>
    <property type="molecule type" value="Genomic_DNA"/>
</dbReference>
<organism evidence="1 2">
    <name type="scientific">Aerococcus christensenii</name>
    <dbReference type="NCBI Taxonomy" id="87541"/>
    <lineage>
        <taxon>Bacteria</taxon>
        <taxon>Bacillati</taxon>
        <taxon>Bacillota</taxon>
        <taxon>Bacilli</taxon>
        <taxon>Lactobacillales</taxon>
        <taxon>Aerococcaceae</taxon>
        <taxon>Aerococcus</taxon>
    </lineage>
</organism>
<gene>
    <name evidence="1" type="ORF">HMPREF3187_00661</name>
</gene>
<accession>A0A133Y225</accession>